<dbReference type="Proteomes" id="UP001064048">
    <property type="component" value="Chromosome 13"/>
</dbReference>
<protein>
    <submittedName>
        <fullName evidence="1">Uncharacterized protein</fullName>
    </submittedName>
</protein>
<organism evidence="1 2">
    <name type="scientific">Choristoneura fumiferana</name>
    <name type="common">Spruce budworm moth</name>
    <name type="synonym">Archips fumiferana</name>
    <dbReference type="NCBI Taxonomy" id="7141"/>
    <lineage>
        <taxon>Eukaryota</taxon>
        <taxon>Metazoa</taxon>
        <taxon>Ecdysozoa</taxon>
        <taxon>Arthropoda</taxon>
        <taxon>Hexapoda</taxon>
        <taxon>Insecta</taxon>
        <taxon>Pterygota</taxon>
        <taxon>Neoptera</taxon>
        <taxon>Endopterygota</taxon>
        <taxon>Lepidoptera</taxon>
        <taxon>Glossata</taxon>
        <taxon>Ditrysia</taxon>
        <taxon>Tortricoidea</taxon>
        <taxon>Tortricidae</taxon>
        <taxon>Tortricinae</taxon>
        <taxon>Choristoneura</taxon>
    </lineage>
</organism>
<comment type="caution">
    <text evidence="1">The sequence shown here is derived from an EMBL/GenBank/DDBJ whole genome shotgun (WGS) entry which is preliminary data.</text>
</comment>
<keyword evidence="2" id="KW-1185">Reference proteome</keyword>
<dbReference type="EMBL" id="CM046113">
    <property type="protein sequence ID" value="KAI8421055.1"/>
    <property type="molecule type" value="Genomic_DNA"/>
</dbReference>
<evidence type="ECO:0000313" key="1">
    <source>
        <dbReference type="EMBL" id="KAI8421055.1"/>
    </source>
</evidence>
<name>A0ACC0JA95_CHOFU</name>
<gene>
    <name evidence="1" type="ORF">MSG28_008181</name>
</gene>
<reference evidence="1 2" key="1">
    <citation type="journal article" date="2022" name="Genome Biol. Evol.">
        <title>The Spruce Budworm Genome: Reconstructing the Evolutionary History of Antifreeze Proteins.</title>
        <authorList>
            <person name="Beliveau C."/>
            <person name="Gagne P."/>
            <person name="Picq S."/>
            <person name="Vernygora O."/>
            <person name="Keeling C.I."/>
            <person name="Pinkney K."/>
            <person name="Doucet D."/>
            <person name="Wen F."/>
            <person name="Johnston J.S."/>
            <person name="Maaroufi H."/>
            <person name="Boyle B."/>
            <person name="Laroche J."/>
            <person name="Dewar K."/>
            <person name="Juretic N."/>
            <person name="Blackburn G."/>
            <person name="Nisole A."/>
            <person name="Brunet B."/>
            <person name="Brandao M."/>
            <person name="Lumley L."/>
            <person name="Duan J."/>
            <person name="Quan G."/>
            <person name="Lucarotti C.J."/>
            <person name="Roe A.D."/>
            <person name="Sperling F.A.H."/>
            <person name="Levesque R.C."/>
            <person name="Cusson M."/>
        </authorList>
    </citation>
    <scope>NUCLEOTIDE SEQUENCE [LARGE SCALE GENOMIC DNA]</scope>
    <source>
        <strain evidence="1">Glfc:IPQL:Cfum</strain>
    </source>
</reference>
<proteinExistence type="predicted"/>
<accession>A0ACC0JA95</accession>
<sequence>MILLWCLLACALCAPVAAVVGGAPASPPEPDAAVVFVQKFGRSARLEGIKNDRLGYYSFMGIRVNIWL</sequence>
<evidence type="ECO:0000313" key="2">
    <source>
        <dbReference type="Proteomes" id="UP001064048"/>
    </source>
</evidence>